<comment type="subcellular location">
    <subcellularLocation>
        <location evidence="1">Endoplasmic reticulum membrane</location>
        <topology evidence="1">Single-pass membrane protein</topology>
    </subcellularLocation>
</comment>
<evidence type="ECO:0000313" key="6">
    <source>
        <dbReference type="EMBL" id="OWJ76221.1"/>
    </source>
</evidence>
<keyword evidence="2" id="KW-0812">Transmembrane</keyword>
<sequence>MRVTLSAENSPMMKKSGSSHSPKILAVASTGGHWEQLMQIAPAFEGGSVTFACTDARQADHYDLPAFLSLRDYNQNEPLKMLRGLGETFVLVNRLRPDVILSTGAAPGLLCLLWGRVFGAKTIWIDSIANSEKLSLSGKLARKFCHVTLTQWEHLAQKESRPAYWGSVI</sequence>
<organism evidence="6 7">
    <name type="scientific">Haematobacter missouriensis</name>
    <dbReference type="NCBI Taxonomy" id="366616"/>
    <lineage>
        <taxon>Bacteria</taxon>
        <taxon>Pseudomonadati</taxon>
        <taxon>Pseudomonadota</taxon>
        <taxon>Alphaproteobacteria</taxon>
        <taxon>Rhodobacterales</taxon>
        <taxon>Paracoccaceae</taxon>
        <taxon>Haematobacter</taxon>
    </lineage>
</organism>
<keyword evidence="4" id="KW-1133">Transmembrane helix</keyword>
<dbReference type="Proteomes" id="UP000214673">
    <property type="component" value="Unassembled WGS sequence"/>
</dbReference>
<dbReference type="EMBL" id="NIPV01000027">
    <property type="protein sequence ID" value="OWJ76221.1"/>
    <property type="molecule type" value="Genomic_DNA"/>
</dbReference>
<dbReference type="Pfam" id="PF08660">
    <property type="entry name" value="Alg14"/>
    <property type="match status" value="1"/>
</dbReference>
<dbReference type="PANTHER" id="PTHR12154:SF4">
    <property type="entry name" value="UDP-N-ACETYLGLUCOSAMINE TRANSFERASE SUBUNIT ALG14 HOMOLOG"/>
    <property type="match status" value="1"/>
</dbReference>
<dbReference type="Gene3D" id="3.40.50.2000">
    <property type="entry name" value="Glycogen Phosphorylase B"/>
    <property type="match status" value="1"/>
</dbReference>
<evidence type="ECO:0000313" key="7">
    <source>
        <dbReference type="Proteomes" id="UP000214673"/>
    </source>
</evidence>
<dbReference type="PANTHER" id="PTHR12154">
    <property type="entry name" value="GLYCOSYL TRANSFERASE-RELATED"/>
    <property type="match status" value="1"/>
</dbReference>
<keyword evidence="3" id="KW-0256">Endoplasmic reticulum</keyword>
<evidence type="ECO:0000256" key="5">
    <source>
        <dbReference type="ARBA" id="ARBA00023136"/>
    </source>
</evidence>
<dbReference type="InterPro" id="IPR013969">
    <property type="entry name" value="Oligosacch_biosynth_Alg14"/>
</dbReference>
<keyword evidence="5" id="KW-0472">Membrane</keyword>
<evidence type="ECO:0000256" key="1">
    <source>
        <dbReference type="ARBA" id="ARBA00004389"/>
    </source>
</evidence>
<proteinExistence type="predicted"/>
<reference evidence="6 7" key="1">
    <citation type="submission" date="2016-11" db="EMBL/GenBank/DDBJ databases">
        <title>Comparison of Traditional DNA-DNA Hybridization with In Silico Genomic Analysis.</title>
        <authorList>
            <person name="Nicholson A.C."/>
            <person name="Sammons S."/>
            <person name="Humrighouse B.W."/>
            <person name="Graziano J."/>
            <person name="Lasker B."/>
            <person name="Whitney A.M."/>
            <person name="Mcquiston J.R."/>
        </authorList>
    </citation>
    <scope>NUCLEOTIDE SEQUENCE [LARGE SCALE GENOMIC DNA]</scope>
    <source>
        <strain evidence="6 7">H1892</strain>
    </source>
</reference>
<comment type="caution">
    <text evidence="6">The sequence shown here is derived from an EMBL/GenBank/DDBJ whole genome shotgun (WGS) entry which is preliminary data.</text>
</comment>
<evidence type="ECO:0000256" key="2">
    <source>
        <dbReference type="ARBA" id="ARBA00022692"/>
    </source>
</evidence>
<accession>A0ABX3ZU22</accession>
<keyword evidence="7" id="KW-1185">Reference proteome</keyword>
<evidence type="ECO:0008006" key="8">
    <source>
        <dbReference type="Google" id="ProtNLM"/>
    </source>
</evidence>
<evidence type="ECO:0000256" key="4">
    <source>
        <dbReference type="ARBA" id="ARBA00022989"/>
    </source>
</evidence>
<evidence type="ECO:0000256" key="3">
    <source>
        <dbReference type="ARBA" id="ARBA00022824"/>
    </source>
</evidence>
<name>A0ABX3ZU22_9RHOB</name>
<gene>
    <name evidence="6" type="ORF">CDV53_08475</name>
</gene>
<protein>
    <recommendedName>
        <fullName evidence="8">Glucuronosyltransferase</fullName>
    </recommendedName>
</protein>